<name>A0A1H9QNQ1_9ACTN</name>
<dbReference type="RefSeq" id="WP_112494219.1">
    <property type="nucleotide sequence ID" value="NZ_FOGO01000003.1"/>
</dbReference>
<protein>
    <submittedName>
        <fullName evidence="1">Uncharacterized protein</fullName>
    </submittedName>
</protein>
<sequence length="136" mass="15267">MPAVQEYNWSASGHDCSLDAPVNLSLPSHQLLNGADLMRNPGNGDWHTSDGTRVVRALTSHRPTGRIDTLLARRDWLDERLRALNSALVLGLFGERQPRTTGLTRWREYSQTAGFQSGHEPTVQEQLTRIRVNLNP</sequence>
<dbReference type="AlphaFoldDB" id="A0A1H9QNQ1"/>
<keyword evidence="2" id="KW-1185">Reference proteome</keyword>
<dbReference type="OrthoDB" id="9757917at2"/>
<organism evidence="1 2">
    <name type="scientific">Streptomyces qinglanensis</name>
    <dbReference type="NCBI Taxonomy" id="943816"/>
    <lineage>
        <taxon>Bacteria</taxon>
        <taxon>Bacillati</taxon>
        <taxon>Actinomycetota</taxon>
        <taxon>Actinomycetes</taxon>
        <taxon>Kitasatosporales</taxon>
        <taxon>Streptomycetaceae</taxon>
        <taxon>Streptomyces</taxon>
    </lineage>
</organism>
<dbReference type="EMBL" id="FOGO01000003">
    <property type="protein sequence ID" value="SER62092.1"/>
    <property type="molecule type" value="Genomic_DNA"/>
</dbReference>
<evidence type="ECO:0000313" key="1">
    <source>
        <dbReference type="EMBL" id="SER62092.1"/>
    </source>
</evidence>
<gene>
    <name evidence="1" type="ORF">SAMN05421870_10318</name>
</gene>
<proteinExistence type="predicted"/>
<evidence type="ECO:0000313" key="2">
    <source>
        <dbReference type="Proteomes" id="UP000182841"/>
    </source>
</evidence>
<reference evidence="2" key="1">
    <citation type="submission" date="2016-10" db="EMBL/GenBank/DDBJ databases">
        <authorList>
            <person name="Varghese N."/>
            <person name="Submissions S."/>
        </authorList>
    </citation>
    <scope>NUCLEOTIDE SEQUENCE [LARGE SCALE GENOMIC DNA]</scope>
    <source>
        <strain evidence="2">CGMCC 4.6825</strain>
    </source>
</reference>
<accession>A0A1H9QNQ1</accession>
<dbReference type="Proteomes" id="UP000182841">
    <property type="component" value="Unassembled WGS sequence"/>
</dbReference>